<evidence type="ECO:0000313" key="1">
    <source>
        <dbReference type="EMBL" id="KAK9135498.1"/>
    </source>
</evidence>
<gene>
    <name evidence="1" type="ORF">Syun_014828</name>
</gene>
<protein>
    <submittedName>
        <fullName evidence="1">Uncharacterized protein</fullName>
    </submittedName>
</protein>
<keyword evidence="2" id="KW-1185">Reference proteome</keyword>
<organism evidence="1 2">
    <name type="scientific">Stephania yunnanensis</name>
    <dbReference type="NCBI Taxonomy" id="152371"/>
    <lineage>
        <taxon>Eukaryota</taxon>
        <taxon>Viridiplantae</taxon>
        <taxon>Streptophyta</taxon>
        <taxon>Embryophyta</taxon>
        <taxon>Tracheophyta</taxon>
        <taxon>Spermatophyta</taxon>
        <taxon>Magnoliopsida</taxon>
        <taxon>Ranunculales</taxon>
        <taxon>Menispermaceae</taxon>
        <taxon>Menispermoideae</taxon>
        <taxon>Cissampelideae</taxon>
        <taxon>Stephania</taxon>
    </lineage>
</organism>
<dbReference type="Proteomes" id="UP001420932">
    <property type="component" value="Unassembled WGS sequence"/>
</dbReference>
<dbReference type="EMBL" id="JBBNAF010000006">
    <property type="protein sequence ID" value="KAK9135498.1"/>
    <property type="molecule type" value="Genomic_DNA"/>
</dbReference>
<dbReference type="AlphaFoldDB" id="A0AAP0JLT3"/>
<name>A0AAP0JLT3_9MAGN</name>
<reference evidence="1 2" key="1">
    <citation type="submission" date="2024-01" db="EMBL/GenBank/DDBJ databases">
        <title>Genome assemblies of Stephania.</title>
        <authorList>
            <person name="Yang L."/>
        </authorList>
    </citation>
    <scope>NUCLEOTIDE SEQUENCE [LARGE SCALE GENOMIC DNA]</scope>
    <source>
        <strain evidence="1">YNDBR</strain>
        <tissue evidence="1">Leaf</tissue>
    </source>
</reference>
<proteinExistence type="predicted"/>
<comment type="caution">
    <text evidence="1">The sequence shown here is derived from an EMBL/GenBank/DDBJ whole genome shotgun (WGS) entry which is preliminary data.</text>
</comment>
<accession>A0AAP0JLT3</accession>
<evidence type="ECO:0000313" key="2">
    <source>
        <dbReference type="Proteomes" id="UP001420932"/>
    </source>
</evidence>
<sequence length="59" mass="6742">MKELNNQVGFKPIGEDMALLFCTSLNERDQITQNALTIGGHLISKITPWKEDTHWLESQ</sequence>